<dbReference type="GO" id="GO:0033202">
    <property type="term" value="C:DNA helicase complex"/>
    <property type="evidence" value="ECO:0007669"/>
    <property type="project" value="TreeGrafter"/>
</dbReference>
<dbReference type="KEGG" id="pbap:Pla133_19710"/>
<dbReference type="CDD" id="cd18807">
    <property type="entry name" value="SF1_C_UvrD"/>
    <property type="match status" value="1"/>
</dbReference>
<dbReference type="Pfam" id="PF13361">
    <property type="entry name" value="UvrD_C"/>
    <property type="match status" value="1"/>
</dbReference>
<evidence type="ECO:0000259" key="13">
    <source>
        <dbReference type="PROSITE" id="PS51198"/>
    </source>
</evidence>
<keyword evidence="6" id="KW-0238">DNA-binding</keyword>
<dbReference type="InterPro" id="IPR027417">
    <property type="entry name" value="P-loop_NTPase"/>
</dbReference>
<keyword evidence="5 12" id="KW-0067">ATP-binding</keyword>
<dbReference type="Proteomes" id="UP000316921">
    <property type="component" value="Chromosome"/>
</dbReference>
<dbReference type="InterPro" id="IPR014017">
    <property type="entry name" value="DNA_helicase_UvrD-like_C"/>
</dbReference>
<dbReference type="PANTHER" id="PTHR11070">
    <property type="entry name" value="UVRD / RECB / PCRA DNA HELICASE FAMILY MEMBER"/>
    <property type="match status" value="1"/>
</dbReference>
<dbReference type="GO" id="GO:0003677">
    <property type="term" value="F:DNA binding"/>
    <property type="evidence" value="ECO:0007669"/>
    <property type="project" value="UniProtKB-KW"/>
</dbReference>
<evidence type="ECO:0000256" key="5">
    <source>
        <dbReference type="ARBA" id="ARBA00022840"/>
    </source>
</evidence>
<dbReference type="GO" id="GO:0043138">
    <property type="term" value="F:3'-5' DNA helicase activity"/>
    <property type="evidence" value="ECO:0007669"/>
    <property type="project" value="UniProtKB-EC"/>
</dbReference>
<evidence type="ECO:0000256" key="1">
    <source>
        <dbReference type="ARBA" id="ARBA00009922"/>
    </source>
</evidence>
<keyword evidence="4 12" id="KW-0347">Helicase</keyword>
<proteinExistence type="inferred from homology"/>
<dbReference type="InterPro" id="IPR014016">
    <property type="entry name" value="UvrD-like_ATP-bd"/>
</dbReference>
<dbReference type="Gene3D" id="1.10.10.160">
    <property type="match status" value="1"/>
</dbReference>
<accession>A0A518BIV9</accession>
<evidence type="ECO:0000256" key="10">
    <source>
        <dbReference type="ARBA" id="ARBA00034923"/>
    </source>
</evidence>
<dbReference type="SUPFAM" id="SSF52540">
    <property type="entry name" value="P-loop containing nucleoside triphosphate hydrolases"/>
    <property type="match status" value="1"/>
</dbReference>
<dbReference type="GO" id="GO:0005829">
    <property type="term" value="C:cytosol"/>
    <property type="evidence" value="ECO:0007669"/>
    <property type="project" value="TreeGrafter"/>
</dbReference>
<evidence type="ECO:0000256" key="2">
    <source>
        <dbReference type="ARBA" id="ARBA00022741"/>
    </source>
</evidence>
<evidence type="ECO:0000256" key="12">
    <source>
        <dbReference type="PROSITE-ProRule" id="PRU00560"/>
    </source>
</evidence>
<evidence type="ECO:0000259" key="14">
    <source>
        <dbReference type="PROSITE" id="PS51217"/>
    </source>
</evidence>
<evidence type="ECO:0000256" key="4">
    <source>
        <dbReference type="ARBA" id="ARBA00022806"/>
    </source>
</evidence>
<dbReference type="Pfam" id="PF00580">
    <property type="entry name" value="UvrD-helicase"/>
    <property type="match status" value="1"/>
</dbReference>
<dbReference type="PANTHER" id="PTHR11070:SF2">
    <property type="entry name" value="ATP-DEPENDENT DNA HELICASE SRS2"/>
    <property type="match status" value="1"/>
</dbReference>
<feature type="binding site" evidence="12">
    <location>
        <begin position="51"/>
        <end position="58"/>
    </location>
    <ligand>
        <name>ATP</name>
        <dbReference type="ChEBI" id="CHEBI:30616"/>
    </ligand>
</feature>
<dbReference type="FunFam" id="1.10.486.10:FF:000003">
    <property type="entry name" value="ATP-dependent DNA helicase"/>
    <property type="match status" value="1"/>
</dbReference>
<keyword evidence="2 12" id="KW-0547">Nucleotide-binding</keyword>
<dbReference type="InterPro" id="IPR013986">
    <property type="entry name" value="DExx_box_DNA_helicase_dom_sf"/>
</dbReference>
<dbReference type="Gene3D" id="3.40.50.300">
    <property type="entry name" value="P-loop containing nucleotide triphosphate hydrolases"/>
    <property type="match status" value="2"/>
</dbReference>
<comment type="catalytic activity">
    <reaction evidence="8">
        <text>Couples ATP hydrolysis with the unwinding of duplex DNA by translocating in the 3'-5' direction.</text>
        <dbReference type="EC" id="5.6.2.4"/>
    </reaction>
</comment>
<dbReference type="AlphaFoldDB" id="A0A518BIV9"/>
<dbReference type="PROSITE" id="PS51198">
    <property type="entry name" value="UVRD_HELICASE_ATP_BIND"/>
    <property type="match status" value="1"/>
</dbReference>
<dbReference type="Pfam" id="PF21196">
    <property type="entry name" value="PcrA_UvrD_tudor"/>
    <property type="match status" value="1"/>
</dbReference>
<comment type="similarity">
    <text evidence="1">Belongs to the helicase family. UvrD subfamily.</text>
</comment>
<keyword evidence="3 12" id="KW-0378">Hydrolase</keyword>
<dbReference type="GO" id="GO:0005524">
    <property type="term" value="F:ATP binding"/>
    <property type="evidence" value="ECO:0007669"/>
    <property type="project" value="UniProtKB-UniRule"/>
</dbReference>
<dbReference type="RefSeq" id="WP_419192298.1">
    <property type="nucleotide sequence ID" value="NZ_CP036287.1"/>
</dbReference>
<keyword evidence="7" id="KW-0413">Isomerase</keyword>
<name>A0A518BIV9_9BACT</name>
<dbReference type="GO" id="GO:0016887">
    <property type="term" value="F:ATP hydrolysis activity"/>
    <property type="evidence" value="ECO:0007669"/>
    <property type="project" value="RHEA"/>
</dbReference>
<dbReference type="GO" id="GO:0000725">
    <property type="term" value="P:recombinational repair"/>
    <property type="evidence" value="ECO:0007669"/>
    <property type="project" value="TreeGrafter"/>
</dbReference>
<dbReference type="PROSITE" id="PS51217">
    <property type="entry name" value="UVRD_HELICASE_CTER"/>
    <property type="match status" value="1"/>
</dbReference>
<protein>
    <recommendedName>
        <fullName evidence="9">DNA 3'-5' helicase</fullName>
        <ecNumber evidence="9">5.6.2.4</ecNumber>
    </recommendedName>
    <alternativeName>
        <fullName evidence="10">DNA 3'-5' helicase II</fullName>
    </alternativeName>
</protein>
<feature type="domain" description="UvrD-like helicase C-terminal" evidence="14">
    <location>
        <begin position="314"/>
        <end position="590"/>
    </location>
</feature>
<evidence type="ECO:0000256" key="8">
    <source>
        <dbReference type="ARBA" id="ARBA00034617"/>
    </source>
</evidence>
<dbReference type="EC" id="5.6.2.4" evidence="9"/>
<evidence type="ECO:0000256" key="7">
    <source>
        <dbReference type="ARBA" id="ARBA00023235"/>
    </source>
</evidence>
<evidence type="ECO:0000256" key="9">
    <source>
        <dbReference type="ARBA" id="ARBA00034808"/>
    </source>
</evidence>
<evidence type="ECO:0000313" key="15">
    <source>
        <dbReference type="EMBL" id="QDU66895.1"/>
    </source>
</evidence>
<gene>
    <name evidence="15" type="primary">pcrA_2</name>
    <name evidence="15" type="ORF">Pla133_19710</name>
</gene>
<sequence length="746" mass="83222">MSGLSWMDVAGSNDAAQDPNGWPAEEQLLEGLNPAQRKAVVHGGGPLLILAGAGSGKTRVITRRIAWLAARGGVGLDGICAITFTNKAAREMRERVETLLPTRGSWISTFHAMCARILRRDVETLGFEDGTRYTRDFSIYDTADRNSLIKRIVKDLGYDTTRFRPAQVGAWISEQKNLARRGEGEDSLVEGIEHEVLRRVGERYQETLRAANAVDFDDLLLLVLELFDRHPGVRDSYATRFRHVLVDEYQDTNHVQYLLTRHLASAHGNLAVCGDPDQSIYAWRGADIRNILDFERDFPGAEVVRLEQNYRSTQAILDAAQAVIRHNSQRKEKELYTEGEAGEPLGLLECGDENEEADQIALRIAKLRSEGFGYGDLAIFYRVNFMQRALERGLRLAGIPYRIAGGVEFYQRKEIKDLVSYLKLIVNPDDDVAFLRVVNVPARGIGDRSLELLSGWAADRRVSLLRAAASSEARSQIRGRAKKGLEAFAGLMENLRDFAGRSASEALEALLEETDYLTWVVQSSEENAETREENIEEFRANAETFDSDDPEGGLRAFLEDIALVSEVDSLGEGEDAEGRVTLMTVHAAKGLEFPVVFLPGLEEELFPHFRAVMDEAGVGLEEERRLMYVGLTRAMKRLFLSWARTRTHFGQSSWREPSRFLRELPQDLAAESEPDEVDLLGAYDDREAGAGLGEGDWVMHEHFGRGQVERLRGSGVNARATVRFPSAGTKTLLLQYAKLTKLGAGS</sequence>
<dbReference type="EMBL" id="CP036287">
    <property type="protein sequence ID" value="QDU66895.1"/>
    <property type="molecule type" value="Genomic_DNA"/>
</dbReference>
<evidence type="ECO:0000256" key="11">
    <source>
        <dbReference type="ARBA" id="ARBA00048988"/>
    </source>
</evidence>
<evidence type="ECO:0000313" key="16">
    <source>
        <dbReference type="Proteomes" id="UP000316921"/>
    </source>
</evidence>
<feature type="domain" description="UvrD-like helicase ATP-binding" evidence="13">
    <location>
        <begin position="30"/>
        <end position="313"/>
    </location>
</feature>
<evidence type="ECO:0000256" key="3">
    <source>
        <dbReference type="ARBA" id="ARBA00022801"/>
    </source>
</evidence>
<dbReference type="Gene3D" id="1.10.486.10">
    <property type="entry name" value="PCRA, domain 4"/>
    <property type="match status" value="1"/>
</dbReference>
<dbReference type="InterPro" id="IPR000212">
    <property type="entry name" value="DNA_helicase_UvrD/REP"/>
</dbReference>
<dbReference type="CDD" id="cd17932">
    <property type="entry name" value="DEXQc_UvrD"/>
    <property type="match status" value="1"/>
</dbReference>
<keyword evidence="16" id="KW-1185">Reference proteome</keyword>
<comment type="catalytic activity">
    <reaction evidence="11">
        <text>ATP + H2O = ADP + phosphate + H(+)</text>
        <dbReference type="Rhea" id="RHEA:13065"/>
        <dbReference type="ChEBI" id="CHEBI:15377"/>
        <dbReference type="ChEBI" id="CHEBI:15378"/>
        <dbReference type="ChEBI" id="CHEBI:30616"/>
        <dbReference type="ChEBI" id="CHEBI:43474"/>
        <dbReference type="ChEBI" id="CHEBI:456216"/>
        <dbReference type="EC" id="5.6.2.4"/>
    </reaction>
</comment>
<reference evidence="15 16" key="1">
    <citation type="submission" date="2019-02" db="EMBL/GenBank/DDBJ databases">
        <title>Deep-cultivation of Planctomycetes and their phenomic and genomic characterization uncovers novel biology.</title>
        <authorList>
            <person name="Wiegand S."/>
            <person name="Jogler M."/>
            <person name="Boedeker C."/>
            <person name="Pinto D."/>
            <person name="Vollmers J."/>
            <person name="Rivas-Marin E."/>
            <person name="Kohn T."/>
            <person name="Peeters S.H."/>
            <person name="Heuer A."/>
            <person name="Rast P."/>
            <person name="Oberbeckmann S."/>
            <person name="Bunk B."/>
            <person name="Jeske O."/>
            <person name="Meyerdierks A."/>
            <person name="Storesund J.E."/>
            <person name="Kallscheuer N."/>
            <person name="Luecker S."/>
            <person name="Lage O.M."/>
            <person name="Pohl T."/>
            <person name="Merkel B.J."/>
            <person name="Hornburger P."/>
            <person name="Mueller R.-W."/>
            <person name="Bruemmer F."/>
            <person name="Labrenz M."/>
            <person name="Spormann A.M."/>
            <person name="Op den Camp H."/>
            <person name="Overmann J."/>
            <person name="Amann R."/>
            <person name="Jetten M.S.M."/>
            <person name="Mascher T."/>
            <person name="Medema M.H."/>
            <person name="Devos D.P."/>
            <person name="Kaster A.-K."/>
            <person name="Ovreas L."/>
            <person name="Rohde M."/>
            <person name="Galperin M.Y."/>
            <person name="Jogler C."/>
        </authorList>
    </citation>
    <scope>NUCLEOTIDE SEQUENCE [LARGE SCALE GENOMIC DNA]</scope>
    <source>
        <strain evidence="15 16">Pla133</strain>
    </source>
</reference>
<organism evidence="15 16">
    <name type="scientific">Engelhardtia mirabilis</name>
    <dbReference type="NCBI Taxonomy" id="2528011"/>
    <lineage>
        <taxon>Bacteria</taxon>
        <taxon>Pseudomonadati</taxon>
        <taxon>Planctomycetota</taxon>
        <taxon>Planctomycetia</taxon>
        <taxon>Planctomycetia incertae sedis</taxon>
        <taxon>Engelhardtia</taxon>
    </lineage>
</organism>
<evidence type="ECO:0000256" key="6">
    <source>
        <dbReference type="ARBA" id="ARBA00023125"/>
    </source>
</evidence>